<dbReference type="PROSITE" id="PS50893">
    <property type="entry name" value="ABC_TRANSPORTER_2"/>
    <property type="match status" value="1"/>
</dbReference>
<dbReference type="Gene3D" id="3.40.50.300">
    <property type="entry name" value="P-loop containing nucleotide triphosphate hydrolases"/>
    <property type="match status" value="1"/>
</dbReference>
<reference evidence="7 8" key="1">
    <citation type="submission" date="2018-04" db="EMBL/GenBank/DDBJ databases">
        <title>Genomic Encyclopedia of Type Strains, Phase IV (KMG-IV): sequencing the most valuable type-strain genomes for metagenomic binning, comparative biology and taxonomic classification.</title>
        <authorList>
            <person name="Goeker M."/>
        </authorList>
    </citation>
    <scope>NUCLEOTIDE SEQUENCE [LARGE SCALE GENOMIC DNA]</scope>
    <source>
        <strain evidence="7 8">DSM 10065</strain>
    </source>
</reference>
<evidence type="ECO:0000256" key="2">
    <source>
        <dbReference type="ARBA" id="ARBA00022448"/>
    </source>
</evidence>
<dbReference type="Pfam" id="PF00005">
    <property type="entry name" value="ABC_tran"/>
    <property type="match status" value="1"/>
</dbReference>
<dbReference type="Proteomes" id="UP000246145">
    <property type="component" value="Unassembled WGS sequence"/>
</dbReference>
<accession>A0A2U1CL55</accession>
<evidence type="ECO:0000256" key="4">
    <source>
        <dbReference type="ARBA" id="ARBA00022741"/>
    </source>
</evidence>
<sequence length="278" mass="30815">MTREPTVNLSTVDAFLSTEGVCKTYVSRGQETKAIGNVSLAIERGSFVSIVGPSGCGKSTLLQIMAGLIEPSSGKAYIESQEVHAPPRQVVYVFQQYTRSLFPWKTVRGNVEYGLKSRESMTAQQIASRANEYIELVKLQGFEDHYPWQLSGGMQQRVAIARALACKPNVLLMDEPFSAVDALTRVGLQDLVLRLWRELGLTIVLVTHDVEEAVYLSTRVVALTKPPSTVGIDLEITLPHPRQQIATKELPQYLEYRHRLLAQLFADEGLATVAEANK</sequence>
<dbReference type="InterPro" id="IPR050166">
    <property type="entry name" value="ABC_transporter_ATP-bind"/>
</dbReference>
<dbReference type="PANTHER" id="PTHR42788">
    <property type="entry name" value="TAURINE IMPORT ATP-BINDING PROTEIN-RELATED"/>
    <property type="match status" value="1"/>
</dbReference>
<dbReference type="InterPro" id="IPR003593">
    <property type="entry name" value="AAA+_ATPase"/>
</dbReference>
<evidence type="ECO:0000256" key="1">
    <source>
        <dbReference type="ARBA" id="ARBA00005417"/>
    </source>
</evidence>
<evidence type="ECO:0000256" key="5">
    <source>
        <dbReference type="ARBA" id="ARBA00022840"/>
    </source>
</evidence>
<dbReference type="InterPro" id="IPR017871">
    <property type="entry name" value="ABC_transporter-like_CS"/>
</dbReference>
<dbReference type="PANTHER" id="PTHR42788:SF13">
    <property type="entry name" value="ALIPHATIC SULFONATES IMPORT ATP-BINDING PROTEIN SSUB"/>
    <property type="match status" value="1"/>
</dbReference>
<comment type="similarity">
    <text evidence="1">Belongs to the ABC transporter superfamily.</text>
</comment>
<dbReference type="PROSITE" id="PS00211">
    <property type="entry name" value="ABC_TRANSPORTER_1"/>
    <property type="match status" value="1"/>
</dbReference>
<keyword evidence="3" id="KW-1003">Cell membrane</keyword>
<dbReference type="EMBL" id="QEKO01000003">
    <property type="protein sequence ID" value="PVY61714.1"/>
    <property type="molecule type" value="Genomic_DNA"/>
</dbReference>
<organism evidence="7 8">
    <name type="scientific">Pusillimonas noertemannii</name>
    <dbReference type="NCBI Taxonomy" id="305977"/>
    <lineage>
        <taxon>Bacteria</taxon>
        <taxon>Pseudomonadati</taxon>
        <taxon>Pseudomonadota</taxon>
        <taxon>Betaproteobacteria</taxon>
        <taxon>Burkholderiales</taxon>
        <taxon>Alcaligenaceae</taxon>
        <taxon>Pusillimonas</taxon>
    </lineage>
</organism>
<evidence type="ECO:0000313" key="7">
    <source>
        <dbReference type="EMBL" id="PVY61714.1"/>
    </source>
</evidence>
<dbReference type="AlphaFoldDB" id="A0A2U1CL55"/>
<dbReference type="GO" id="GO:0016887">
    <property type="term" value="F:ATP hydrolysis activity"/>
    <property type="evidence" value="ECO:0007669"/>
    <property type="project" value="InterPro"/>
</dbReference>
<evidence type="ECO:0000256" key="3">
    <source>
        <dbReference type="ARBA" id="ARBA00022475"/>
    </source>
</evidence>
<evidence type="ECO:0000313" key="8">
    <source>
        <dbReference type="Proteomes" id="UP000246145"/>
    </source>
</evidence>
<dbReference type="SUPFAM" id="SSF52540">
    <property type="entry name" value="P-loop containing nucleoside triphosphate hydrolases"/>
    <property type="match status" value="1"/>
</dbReference>
<dbReference type="GO" id="GO:0005524">
    <property type="term" value="F:ATP binding"/>
    <property type="evidence" value="ECO:0007669"/>
    <property type="project" value="UniProtKB-KW"/>
</dbReference>
<dbReference type="SMART" id="SM00382">
    <property type="entry name" value="AAA"/>
    <property type="match status" value="1"/>
</dbReference>
<keyword evidence="4" id="KW-0547">Nucleotide-binding</keyword>
<keyword evidence="8" id="KW-1185">Reference proteome</keyword>
<keyword evidence="2" id="KW-0813">Transport</keyword>
<gene>
    <name evidence="7" type="ORF">C7440_2445</name>
</gene>
<dbReference type="InterPro" id="IPR027417">
    <property type="entry name" value="P-loop_NTPase"/>
</dbReference>
<feature type="domain" description="ABC transporter" evidence="6">
    <location>
        <begin position="16"/>
        <end position="250"/>
    </location>
</feature>
<dbReference type="InterPro" id="IPR003439">
    <property type="entry name" value="ABC_transporter-like_ATP-bd"/>
</dbReference>
<dbReference type="OrthoDB" id="9783039at2"/>
<proteinExistence type="inferred from homology"/>
<protein>
    <submittedName>
        <fullName evidence="7">NitT/TauT family transport system ATP-binding protein</fullName>
    </submittedName>
</protein>
<keyword evidence="3" id="KW-0472">Membrane</keyword>
<dbReference type="RefSeq" id="WP_116518733.1">
    <property type="nucleotide sequence ID" value="NZ_PDUX01000003.1"/>
</dbReference>
<keyword evidence="5 7" id="KW-0067">ATP-binding</keyword>
<dbReference type="CDD" id="cd03293">
    <property type="entry name" value="ABC_NrtD_SsuB_transporters"/>
    <property type="match status" value="1"/>
</dbReference>
<name>A0A2U1CL55_9BURK</name>
<evidence type="ECO:0000259" key="6">
    <source>
        <dbReference type="PROSITE" id="PS50893"/>
    </source>
</evidence>
<comment type="caution">
    <text evidence="7">The sequence shown here is derived from an EMBL/GenBank/DDBJ whole genome shotgun (WGS) entry which is preliminary data.</text>
</comment>